<evidence type="ECO:0000313" key="1">
    <source>
        <dbReference type="EMBL" id="KAK9812299.1"/>
    </source>
</evidence>
<comment type="caution">
    <text evidence="1">The sequence shown here is derived from an EMBL/GenBank/DDBJ whole genome shotgun (WGS) entry which is preliminary data.</text>
</comment>
<evidence type="ECO:0000313" key="2">
    <source>
        <dbReference type="Proteomes" id="UP001465755"/>
    </source>
</evidence>
<sequence length="222" mass="24964">MLPVRDLSAQQAQRALAGLLKATAERHRHVRLSSQTSSSGAHQQHDLAQAAAAQAKVLVSLQVAAFSLVQMQALQSPFISSWQSAKSGLQVPFRPGKEWLLPGAQRITVRGPRRCLGILPGNTYQVIQPGPWWTPSGVAEGWRCLPTFKWAALFAVFGVVLYVHMREWFQDMRRRSGDLELSAMEQFALFLRSSKAAQIDKDQWWDIHSVEESWQPSVQQHQ</sequence>
<reference evidence="1 2" key="1">
    <citation type="journal article" date="2024" name="Nat. Commun.">
        <title>Phylogenomics reveals the evolutionary origins of lichenization in chlorophyte algae.</title>
        <authorList>
            <person name="Puginier C."/>
            <person name="Libourel C."/>
            <person name="Otte J."/>
            <person name="Skaloud P."/>
            <person name="Haon M."/>
            <person name="Grisel S."/>
            <person name="Petersen M."/>
            <person name="Berrin J.G."/>
            <person name="Delaux P.M."/>
            <person name="Dal Grande F."/>
            <person name="Keller J."/>
        </authorList>
    </citation>
    <scope>NUCLEOTIDE SEQUENCE [LARGE SCALE GENOMIC DNA]</scope>
    <source>
        <strain evidence="1 2">SAG 2036</strain>
    </source>
</reference>
<dbReference type="EMBL" id="JALJOQ010000007">
    <property type="protein sequence ID" value="KAK9812299.1"/>
    <property type="molecule type" value="Genomic_DNA"/>
</dbReference>
<proteinExistence type="predicted"/>
<protein>
    <submittedName>
        <fullName evidence="1">Uncharacterized protein</fullName>
    </submittedName>
</protein>
<gene>
    <name evidence="1" type="ORF">WJX73_000249</name>
</gene>
<dbReference type="Proteomes" id="UP001465755">
    <property type="component" value="Unassembled WGS sequence"/>
</dbReference>
<dbReference type="AlphaFoldDB" id="A0AAW1PVW3"/>
<accession>A0AAW1PVW3</accession>
<keyword evidence="2" id="KW-1185">Reference proteome</keyword>
<organism evidence="1 2">
    <name type="scientific">Symbiochloris irregularis</name>
    <dbReference type="NCBI Taxonomy" id="706552"/>
    <lineage>
        <taxon>Eukaryota</taxon>
        <taxon>Viridiplantae</taxon>
        <taxon>Chlorophyta</taxon>
        <taxon>core chlorophytes</taxon>
        <taxon>Trebouxiophyceae</taxon>
        <taxon>Trebouxiales</taxon>
        <taxon>Trebouxiaceae</taxon>
        <taxon>Symbiochloris</taxon>
    </lineage>
</organism>
<name>A0AAW1PVW3_9CHLO</name>